<name>A0A2W1K644_ACIFR</name>
<dbReference type="RefSeq" id="WP_054608650.1">
    <property type="nucleotide sequence ID" value="NZ_AP025160.1"/>
</dbReference>
<evidence type="ECO:0000313" key="2">
    <source>
        <dbReference type="Proteomes" id="UP000248886"/>
    </source>
</evidence>
<dbReference type="AlphaFoldDB" id="A0A2W1K644"/>
<dbReference type="OrthoDB" id="9993808at2"/>
<comment type="caution">
    <text evidence="1">The sequence shown here is derived from an EMBL/GenBank/DDBJ whole genome shotgun (WGS) entry which is preliminary data.</text>
</comment>
<gene>
    <name evidence="1" type="ORF">DN052_05265</name>
</gene>
<sequence>MSNAKEIRAWLGDELAHAGPRRRAQLAKLAEHLHRAERHQHANALPVGSFQRQIARIHERKLVSEAMHLGFHPPEEELKELGLHLAGQSLGLSL</sequence>
<accession>A0A2W1K644</accession>
<protein>
    <submittedName>
        <fullName evidence="1">Uncharacterized protein</fullName>
    </submittedName>
</protein>
<dbReference type="EMBL" id="QKQP01000001">
    <property type="protein sequence ID" value="PZD82428.1"/>
    <property type="molecule type" value="Genomic_DNA"/>
</dbReference>
<dbReference type="Proteomes" id="UP000248886">
    <property type="component" value="Unassembled WGS sequence"/>
</dbReference>
<organism evidence="1 2">
    <name type="scientific">Acidithiobacillus ferrooxidans</name>
    <name type="common">Thiobacillus ferrooxidans</name>
    <dbReference type="NCBI Taxonomy" id="920"/>
    <lineage>
        <taxon>Bacteria</taxon>
        <taxon>Pseudomonadati</taxon>
        <taxon>Pseudomonadota</taxon>
        <taxon>Acidithiobacillia</taxon>
        <taxon>Acidithiobacillales</taxon>
        <taxon>Acidithiobacillaceae</taxon>
        <taxon>Acidithiobacillus</taxon>
    </lineage>
</organism>
<reference evidence="1 2" key="1">
    <citation type="submission" date="2018-06" db="EMBL/GenBank/DDBJ databases">
        <title>Draft sequence of Acidithiobacillus ferrooxidans CCM 4253.</title>
        <authorList>
            <person name="Moya-Beltran A."/>
            <person name="Castro M."/>
            <person name="Covarrubias P.C."/>
            <person name="Issotta F."/>
            <person name="Janiczek O."/>
            <person name="Mandl M."/>
            <person name="Kucera J."/>
            <person name="Quatrini R."/>
        </authorList>
    </citation>
    <scope>NUCLEOTIDE SEQUENCE [LARGE SCALE GENOMIC DNA]</scope>
    <source>
        <strain evidence="1 2">CCM 4253</strain>
    </source>
</reference>
<evidence type="ECO:0000313" key="1">
    <source>
        <dbReference type="EMBL" id="PZD82428.1"/>
    </source>
</evidence>
<proteinExistence type="predicted"/>